<dbReference type="PANTHER" id="PTHR43543:SF1">
    <property type="entry name" value="MALONIC SEMIALDEHYDE REDUCTASE RUTE-RELATED"/>
    <property type="match status" value="1"/>
</dbReference>
<comment type="caution">
    <text evidence="8">The sequence shown here is derived from an EMBL/GenBank/DDBJ whole genome shotgun (WGS) entry which is preliminary data.</text>
</comment>
<evidence type="ECO:0000313" key="10">
    <source>
        <dbReference type="Proteomes" id="UP000263957"/>
    </source>
</evidence>
<evidence type="ECO:0000259" key="6">
    <source>
        <dbReference type="Pfam" id="PF00881"/>
    </source>
</evidence>
<dbReference type="EMBL" id="DOGS01000159">
    <property type="protein sequence ID" value="HBQ48784.1"/>
    <property type="molecule type" value="Genomic_DNA"/>
</dbReference>
<dbReference type="InterPro" id="IPR023936">
    <property type="entry name" value="RutE-like"/>
</dbReference>
<evidence type="ECO:0000256" key="3">
    <source>
        <dbReference type="ARBA" id="ARBA00022857"/>
    </source>
</evidence>
<evidence type="ECO:0000256" key="1">
    <source>
        <dbReference type="ARBA" id="ARBA00022630"/>
    </source>
</evidence>
<evidence type="ECO:0000256" key="2">
    <source>
        <dbReference type="ARBA" id="ARBA00022643"/>
    </source>
</evidence>
<keyword evidence="5" id="KW-0520">NAD</keyword>
<dbReference type="EC" id="1.-.-.-" evidence="5"/>
<organism evidence="8 9">
    <name type="scientific">Hyphomonas atlantica</name>
    <dbReference type="NCBI Taxonomy" id="1280948"/>
    <lineage>
        <taxon>Bacteria</taxon>
        <taxon>Pseudomonadati</taxon>
        <taxon>Pseudomonadota</taxon>
        <taxon>Alphaproteobacteria</taxon>
        <taxon>Hyphomonadales</taxon>
        <taxon>Hyphomonadaceae</taxon>
        <taxon>Hyphomonas</taxon>
    </lineage>
</organism>
<dbReference type="OrthoDB" id="9784375at2"/>
<dbReference type="SUPFAM" id="SSF55469">
    <property type="entry name" value="FMN-dependent nitroreductase-like"/>
    <property type="match status" value="1"/>
</dbReference>
<sequence length="199" mass="21977">MNLTKAELGRGALEQLFLEARTFSDWQDKPISDEDCKRIYELAKLGPTSSNASPARFVFIRTSEGKDKLKPFLSSGNLEKTMSAPLTVIVAHDLDFADRIPELFPHFPAAAKWFAPEDIKLETAFRNSSLQGAYLILAARSLGFDCGPMSGFDPQGLDKAFFSGTNVKSNFLVNIGYGEPSNLHPRLPRLSFEDACQIA</sequence>
<dbReference type="PATRIC" id="fig|1280948.3.peg.3097"/>
<dbReference type="STRING" id="1280948.HY36_09890"/>
<comment type="cofactor">
    <cofactor evidence="5">
        <name>FMN</name>
        <dbReference type="ChEBI" id="CHEBI:58210"/>
    </cofactor>
</comment>
<comment type="similarity">
    <text evidence="5">Belongs to the nitroreductase family. HadB/RutE subfamily.</text>
</comment>
<dbReference type="AlphaFoldDB" id="A0A059DXG7"/>
<dbReference type="InterPro" id="IPR000415">
    <property type="entry name" value="Nitroreductase-like"/>
</dbReference>
<dbReference type="Proteomes" id="UP000263957">
    <property type="component" value="Unassembled WGS sequence"/>
</dbReference>
<dbReference type="EMBL" id="AWFH01000061">
    <property type="protein sequence ID" value="KCZ58160.1"/>
    <property type="molecule type" value="Genomic_DNA"/>
</dbReference>
<evidence type="ECO:0000313" key="7">
    <source>
        <dbReference type="EMBL" id="HBQ48784.1"/>
    </source>
</evidence>
<dbReference type="Gene3D" id="3.40.109.10">
    <property type="entry name" value="NADH Oxidase"/>
    <property type="match status" value="1"/>
</dbReference>
<dbReference type="GO" id="GO:0016491">
    <property type="term" value="F:oxidoreductase activity"/>
    <property type="evidence" value="ECO:0007669"/>
    <property type="project" value="UniProtKB-UniRule"/>
</dbReference>
<feature type="domain" description="Nitroreductase" evidence="6">
    <location>
        <begin position="27"/>
        <end position="161"/>
    </location>
</feature>
<reference evidence="7 10" key="2">
    <citation type="journal article" date="2018" name="Nat. Biotechnol.">
        <title>A standardized bacterial taxonomy based on genome phylogeny substantially revises the tree of life.</title>
        <authorList>
            <person name="Parks D.H."/>
            <person name="Chuvochina M."/>
            <person name="Waite D.W."/>
            <person name="Rinke C."/>
            <person name="Skarshewski A."/>
            <person name="Chaumeil P.A."/>
            <person name="Hugenholtz P."/>
        </authorList>
    </citation>
    <scope>NUCLEOTIDE SEQUENCE [LARGE SCALE GENOMIC DNA]</scope>
    <source>
        <strain evidence="7">UBA10378</strain>
    </source>
</reference>
<dbReference type="CDD" id="cd02148">
    <property type="entry name" value="RutE-like"/>
    <property type="match status" value="1"/>
</dbReference>
<evidence type="ECO:0000256" key="5">
    <source>
        <dbReference type="HAMAP-Rule" id="MF_01204"/>
    </source>
</evidence>
<evidence type="ECO:0000313" key="9">
    <source>
        <dbReference type="Proteomes" id="UP000024547"/>
    </source>
</evidence>
<keyword evidence="9" id="KW-1185">Reference proteome</keyword>
<gene>
    <name evidence="7" type="ORF">DD728_07840</name>
    <name evidence="8" type="ORF">HY36_09890</name>
</gene>
<dbReference type="PANTHER" id="PTHR43543">
    <property type="entry name" value="MALONIC SEMIALDEHYDE REDUCTASE RUTE-RELATED"/>
    <property type="match status" value="1"/>
</dbReference>
<protein>
    <recommendedName>
        <fullName evidence="5">Putative NADH dehydrogenase/NAD(P)H nitroreductase DD728_07840</fullName>
        <ecNumber evidence="5">1.-.-.-</ecNumber>
    </recommendedName>
</protein>
<dbReference type="Pfam" id="PF00881">
    <property type="entry name" value="Nitroreductase"/>
    <property type="match status" value="1"/>
</dbReference>
<keyword evidence="2 5" id="KW-0288">FMN</keyword>
<accession>A0A059DXG7</accession>
<dbReference type="Proteomes" id="UP000024547">
    <property type="component" value="Unassembled WGS sequence"/>
</dbReference>
<keyword evidence="4 5" id="KW-0560">Oxidoreductase</keyword>
<proteinExistence type="inferred from homology"/>
<dbReference type="InterPro" id="IPR029479">
    <property type="entry name" value="Nitroreductase"/>
</dbReference>
<evidence type="ECO:0000313" key="8">
    <source>
        <dbReference type="EMBL" id="KCZ58160.1"/>
    </source>
</evidence>
<dbReference type="InterPro" id="IPR050461">
    <property type="entry name" value="Nitroreductase_HadB/RutE"/>
</dbReference>
<dbReference type="RefSeq" id="WP_035554655.1">
    <property type="nucleotide sequence ID" value="NZ_AWFH01000061.1"/>
</dbReference>
<name>A0A059DXG7_9PROT</name>
<reference evidence="8 9" key="1">
    <citation type="journal article" date="2014" name="Antonie Van Leeuwenhoek">
        <title>Hyphomonas beringensis sp. nov. and Hyphomonas chukchiensis sp. nov., isolated from surface seawater of the Bering Sea and Chukchi Sea.</title>
        <authorList>
            <person name="Li C."/>
            <person name="Lai Q."/>
            <person name="Li G."/>
            <person name="Dong C."/>
            <person name="Wang J."/>
            <person name="Liao Y."/>
            <person name="Shao Z."/>
        </authorList>
    </citation>
    <scope>NUCLEOTIDE SEQUENCE [LARGE SCALE GENOMIC DNA]</scope>
    <source>
        <strain evidence="8 9">22II1-22F38</strain>
    </source>
</reference>
<evidence type="ECO:0000256" key="4">
    <source>
        <dbReference type="ARBA" id="ARBA00023002"/>
    </source>
</evidence>
<keyword evidence="1 5" id="KW-0285">Flavoprotein</keyword>
<keyword evidence="3 5" id="KW-0521">NADP</keyword>
<dbReference type="HAMAP" id="MF_01204">
    <property type="entry name" value="Oxidoreductase_RutE_HadB"/>
    <property type="match status" value="1"/>
</dbReference>
<dbReference type="NCBIfam" id="NF003768">
    <property type="entry name" value="PRK05365.1"/>
    <property type="match status" value="1"/>
</dbReference>
<dbReference type="eggNOG" id="COG0778">
    <property type="taxonomic scope" value="Bacteria"/>
</dbReference>